<dbReference type="GO" id="GO:0008270">
    <property type="term" value="F:zinc ion binding"/>
    <property type="evidence" value="ECO:0007669"/>
    <property type="project" value="UniProtKB-KW"/>
</dbReference>
<dbReference type="Gene3D" id="3.40.1090.10">
    <property type="entry name" value="Cytosolic phospholipase A2 catalytic domain"/>
    <property type="match status" value="1"/>
</dbReference>
<feature type="domain" description="PNPLA" evidence="11">
    <location>
        <begin position="618"/>
        <end position="831"/>
    </location>
</feature>
<dbReference type="CDD" id="cd07199">
    <property type="entry name" value="Pat17_PNPLA8_PNPLA9_like"/>
    <property type="match status" value="1"/>
</dbReference>
<dbReference type="CDD" id="cd16449">
    <property type="entry name" value="RING-HC"/>
    <property type="match status" value="1"/>
</dbReference>
<dbReference type="Pfam" id="PF01734">
    <property type="entry name" value="Patatin"/>
    <property type="match status" value="1"/>
</dbReference>
<dbReference type="PANTHER" id="PTHR24185:SF1">
    <property type="entry name" value="CALCIUM-INDEPENDENT PHOSPHOLIPASE A2-GAMMA"/>
    <property type="match status" value="1"/>
</dbReference>
<dbReference type="GO" id="GO:0016020">
    <property type="term" value="C:membrane"/>
    <property type="evidence" value="ECO:0007669"/>
    <property type="project" value="TreeGrafter"/>
</dbReference>
<dbReference type="GO" id="GO:0046486">
    <property type="term" value="P:glycerolipid metabolic process"/>
    <property type="evidence" value="ECO:0007669"/>
    <property type="project" value="UniProtKB-ARBA"/>
</dbReference>
<dbReference type="PROSITE" id="PS51635">
    <property type="entry name" value="PNPLA"/>
    <property type="match status" value="1"/>
</dbReference>
<organism evidence="12 13">
    <name type="scientific">Colletotrichum lupini</name>
    <dbReference type="NCBI Taxonomy" id="145971"/>
    <lineage>
        <taxon>Eukaryota</taxon>
        <taxon>Fungi</taxon>
        <taxon>Dikarya</taxon>
        <taxon>Ascomycota</taxon>
        <taxon>Pezizomycotina</taxon>
        <taxon>Sordariomycetes</taxon>
        <taxon>Hypocreomycetidae</taxon>
        <taxon>Glomerellales</taxon>
        <taxon>Glomerellaceae</taxon>
        <taxon>Colletotrichum</taxon>
        <taxon>Colletotrichum acutatum species complex</taxon>
    </lineage>
</organism>
<feature type="compositionally biased region" description="Basic and acidic residues" evidence="9">
    <location>
        <begin position="1142"/>
        <end position="1159"/>
    </location>
</feature>
<keyword evidence="3 8" id="KW-0378">Hydrolase</keyword>
<feature type="compositionally biased region" description="Polar residues" evidence="9">
    <location>
        <begin position="97"/>
        <end position="110"/>
    </location>
</feature>
<evidence type="ECO:0000313" key="13">
    <source>
        <dbReference type="Proteomes" id="UP000830671"/>
    </source>
</evidence>
<dbReference type="SUPFAM" id="SSF52151">
    <property type="entry name" value="FabD/lysophospholipase-like"/>
    <property type="match status" value="1"/>
</dbReference>
<feature type="short sequence motif" description="DGA/G" evidence="8">
    <location>
        <begin position="818"/>
        <end position="820"/>
    </location>
</feature>
<dbReference type="GO" id="GO:0047499">
    <property type="term" value="F:calcium-independent phospholipase A2 activity"/>
    <property type="evidence" value="ECO:0007669"/>
    <property type="project" value="TreeGrafter"/>
</dbReference>
<keyword evidence="6 8" id="KW-0443">Lipid metabolism</keyword>
<evidence type="ECO:0000256" key="2">
    <source>
        <dbReference type="ARBA" id="ARBA00022771"/>
    </source>
</evidence>
<feature type="short sequence motif" description="GXSXG" evidence="8">
    <location>
        <begin position="656"/>
        <end position="660"/>
    </location>
</feature>
<evidence type="ECO:0000256" key="7">
    <source>
        <dbReference type="PROSITE-ProRule" id="PRU00175"/>
    </source>
</evidence>
<feature type="active site" description="Nucleophile" evidence="8">
    <location>
        <position position="658"/>
    </location>
</feature>
<evidence type="ECO:0000256" key="1">
    <source>
        <dbReference type="ARBA" id="ARBA00022723"/>
    </source>
</evidence>
<keyword evidence="5 8" id="KW-0442">Lipid degradation</keyword>
<dbReference type="GO" id="GO:0019369">
    <property type="term" value="P:arachidonate metabolic process"/>
    <property type="evidence" value="ECO:0007669"/>
    <property type="project" value="TreeGrafter"/>
</dbReference>
<dbReference type="SUPFAM" id="SSF57850">
    <property type="entry name" value="RING/U-box"/>
    <property type="match status" value="1"/>
</dbReference>
<protein>
    <recommendedName>
        <fullName evidence="14">FabD/lysophospholipase-like protein</fullName>
    </recommendedName>
</protein>
<accession>A0A9Q8SQZ0</accession>
<feature type="domain" description="RING-type" evidence="10">
    <location>
        <begin position="529"/>
        <end position="572"/>
    </location>
</feature>
<dbReference type="RefSeq" id="XP_049143495.1">
    <property type="nucleotide sequence ID" value="XM_049286352.1"/>
</dbReference>
<dbReference type="InterPro" id="IPR002641">
    <property type="entry name" value="PNPLA_dom"/>
</dbReference>
<evidence type="ECO:0000259" key="11">
    <source>
        <dbReference type="PROSITE" id="PS51635"/>
    </source>
</evidence>
<evidence type="ECO:0000313" key="12">
    <source>
        <dbReference type="EMBL" id="UQC81871.1"/>
    </source>
</evidence>
<dbReference type="PROSITE" id="PS50089">
    <property type="entry name" value="ZF_RING_2"/>
    <property type="match status" value="1"/>
</dbReference>
<feature type="region of interest" description="Disordered" evidence="9">
    <location>
        <begin position="88"/>
        <end position="113"/>
    </location>
</feature>
<evidence type="ECO:0000259" key="10">
    <source>
        <dbReference type="PROSITE" id="PS50089"/>
    </source>
</evidence>
<evidence type="ECO:0000256" key="6">
    <source>
        <dbReference type="ARBA" id="ARBA00023098"/>
    </source>
</evidence>
<evidence type="ECO:0000256" key="8">
    <source>
        <dbReference type="PROSITE-ProRule" id="PRU01161"/>
    </source>
</evidence>
<keyword evidence="1" id="KW-0479">Metal-binding</keyword>
<name>A0A9Q8SQZ0_9PEZI</name>
<dbReference type="PROSITE" id="PS00518">
    <property type="entry name" value="ZF_RING_1"/>
    <property type="match status" value="1"/>
</dbReference>
<dbReference type="GeneID" id="73341362"/>
<proteinExistence type="predicted"/>
<dbReference type="EMBL" id="CP019476">
    <property type="protein sequence ID" value="UQC81871.1"/>
    <property type="molecule type" value="Genomic_DNA"/>
</dbReference>
<feature type="compositionally biased region" description="Polar residues" evidence="9">
    <location>
        <begin position="1166"/>
        <end position="1180"/>
    </location>
</feature>
<comment type="caution">
    <text evidence="8">Lacks conserved residue(s) required for the propagation of feature annotation.</text>
</comment>
<keyword evidence="4" id="KW-0862">Zinc</keyword>
<gene>
    <name evidence="12" type="ORF">CLUP02_07357</name>
</gene>
<evidence type="ECO:0000256" key="3">
    <source>
        <dbReference type="ARBA" id="ARBA00022801"/>
    </source>
</evidence>
<dbReference type="GO" id="GO:0016042">
    <property type="term" value="P:lipid catabolic process"/>
    <property type="evidence" value="ECO:0007669"/>
    <property type="project" value="UniProtKB-UniRule"/>
</dbReference>
<evidence type="ECO:0000256" key="9">
    <source>
        <dbReference type="SAM" id="MobiDB-lite"/>
    </source>
</evidence>
<keyword evidence="2 7" id="KW-0863">Zinc-finger</keyword>
<evidence type="ECO:0000256" key="5">
    <source>
        <dbReference type="ARBA" id="ARBA00022963"/>
    </source>
</evidence>
<dbReference type="PANTHER" id="PTHR24185">
    <property type="entry name" value="CALCIUM-INDEPENDENT PHOSPHOLIPASE A2-GAMMA"/>
    <property type="match status" value="1"/>
</dbReference>
<dbReference type="Proteomes" id="UP000830671">
    <property type="component" value="Chromosome 4"/>
</dbReference>
<evidence type="ECO:0008006" key="14">
    <source>
        <dbReference type="Google" id="ProtNLM"/>
    </source>
</evidence>
<dbReference type="InterPro" id="IPR016035">
    <property type="entry name" value="Acyl_Trfase/lysoPLipase"/>
</dbReference>
<feature type="region of interest" description="Disordered" evidence="9">
    <location>
        <begin position="1138"/>
        <end position="1191"/>
    </location>
</feature>
<dbReference type="AlphaFoldDB" id="A0A9Q8SQZ0"/>
<keyword evidence="13" id="KW-1185">Reference proteome</keyword>
<feature type="active site" description="Proton acceptor" evidence="8">
    <location>
        <position position="818"/>
    </location>
</feature>
<reference evidence="12" key="1">
    <citation type="journal article" date="2021" name="Mol. Plant Microbe Interact.">
        <title>Complete Genome Sequence of the Plant-Pathogenic Fungus Colletotrichum lupini.</title>
        <authorList>
            <person name="Baroncelli R."/>
            <person name="Pensec F."/>
            <person name="Da Lio D."/>
            <person name="Boufleur T."/>
            <person name="Vicente I."/>
            <person name="Sarrocco S."/>
            <person name="Picot A."/>
            <person name="Baraldi E."/>
            <person name="Sukno S."/>
            <person name="Thon M."/>
            <person name="Le Floch G."/>
        </authorList>
    </citation>
    <scope>NUCLEOTIDE SEQUENCE</scope>
    <source>
        <strain evidence="12">IMI 504893</strain>
    </source>
</reference>
<dbReference type="InterPro" id="IPR001841">
    <property type="entry name" value="Znf_RING"/>
</dbReference>
<evidence type="ECO:0000256" key="4">
    <source>
        <dbReference type="ARBA" id="ARBA00022833"/>
    </source>
</evidence>
<dbReference type="KEGG" id="clup:CLUP02_07357"/>
<dbReference type="InterPro" id="IPR017907">
    <property type="entry name" value="Znf_RING_CS"/>
</dbReference>
<sequence>MLIDRLAMLDRGAKYPSPVTSSNNDRLPTTGDVHLYADPMSYNTQAPVLYADCEGLDGGEAVPAGLRHRTKGKEEALGILNDVTNVMGKTGLGRSPKPSTASRSSGVIDTSSKRKFGKSRYASQRDLEWAVTPETKKREYAVTQLYPRLLYTFSDVVVFVLRNPRAFESTVLDKLLEWGSASIDKSLNQPALPHAVIVLNATDNVDDDEWNIETATARLLDDISGAIFREPRFEEQARLWQAIGRTINTTKDLLDCYYASITVIRVPSRGRYMLMDDQMGKLFELINKRCQASLLTKKRVRMLATADKLQVYLHAAYDHFSRDLDTPFDFVKEALKHNPIPQDFSGNILNLAISIGNNSTKVSQNGGGTQQIFENMVPMISSCIMLDSVRQNILGTPVRLLDDAYVDFCNVALEGYADFYAPCTFSHPKYGKCYNVKFGHDPKGHQNKHGRIFAAGNYQSDVDLQDFAGQWIDQIRNHLRQLHARFQEVTSRVREQSEQEVAADLHRYQLNDFYFSLGNVGDFISHSTCFSCLRELPEHPLPCGHVLCLPCIQAYGIKAHTTVEMKRCPLHERETMWEPAWTVVVKPQFAGARVLCLDGYDAPSAAILPEIKLCSLADVSYSGGVRGIVELHVLRAIERVFGERLPIQLFFDLIVGTSTGGIIALGLGVNNWSVEECIKTFKHLCADAFRPRELSGIPLLEKLVTINHGSIYKTKPFEALLREKFQDRPLFGGANDHSQSEMLTKVAVTSTTSIDQHSVILTNYNRPDSMDDELPYRLFRSNEPSQEFKAWEAARATSAAPPFFKSFTKADTKSSYLDGALYHNCPVLVAHHERRMIWPDIADTVPDILLSIGTGMNGLDNEIQSTAHRTEILKGGETVTKRKRTFLPVQLAQIAADRFDRILSCNAIWSDFKTDILSQNSHVTRDSHRRHIRVNLDLRFKVPRLDAVNELDSLERATKRYLNLNRGKIKEIAHRLVASCFFFEKDVGSVRQVKEGFECTGRIHCRFANSSNEMKYLGEFLRTCLRGDFEPYFVVEEAGTLPDDASKIPMPEANITDMYLRGTFKLKRIRVVVSKELSTTNIFLCLRTELYPDSSNAFLPISGFPREMMSEDSQRKTQTPRSNKLLKSVAELRKANTQRYKSMRERTGAVSGLHDHLHDSSSSLSTKSRASGDSNRSAPMTPSDVGKWSAAKDELLSPEKFIFELEA</sequence>